<dbReference type="InterPro" id="IPR029057">
    <property type="entry name" value="PRTase-like"/>
</dbReference>
<gene>
    <name evidence="2" type="ORF">Atai01_44150</name>
</gene>
<sequence length="213" mass="22274">MQFWDRRQAGQALAGRLSTLHGTDLVVVGVARGGVLVAREVATSLGAPLDVALVGRIKEPDRPGTTLAAVAEGGVLVVAGRRGRVNPAALRTQASRVRAELATRTAAFPRLFWRKPVSGRAVILVDDGITTGTTVRAAARVLRARGAAGIVLAVPVASIEALETVSAELDHVVCLRRQPWPQAARNLYNELPPLSDEALAAALGVRPAEAVPA</sequence>
<keyword evidence="2" id="KW-0328">Glycosyltransferase</keyword>
<comment type="caution">
    <text evidence="2">The sequence shown here is derived from an EMBL/GenBank/DDBJ whole genome shotgun (WGS) entry which is preliminary data.</text>
</comment>
<name>A0A9W6R1F0_9PSEU</name>
<reference evidence="2" key="1">
    <citation type="submission" date="2023-03" db="EMBL/GenBank/DDBJ databases">
        <title>Amycolatopsis taiwanensis NBRC 103393.</title>
        <authorList>
            <person name="Ichikawa N."/>
            <person name="Sato H."/>
            <person name="Tonouchi N."/>
        </authorList>
    </citation>
    <scope>NUCLEOTIDE SEQUENCE</scope>
    <source>
        <strain evidence="2">NBRC 103393</strain>
    </source>
</reference>
<dbReference type="GO" id="GO:0016757">
    <property type="term" value="F:glycosyltransferase activity"/>
    <property type="evidence" value="ECO:0007669"/>
    <property type="project" value="UniProtKB-KW"/>
</dbReference>
<protein>
    <submittedName>
        <fullName evidence="2">Phosphoribosyltransferase</fullName>
    </submittedName>
</protein>
<dbReference type="EMBL" id="BSTI01000009">
    <property type="protein sequence ID" value="GLY67796.1"/>
    <property type="molecule type" value="Genomic_DNA"/>
</dbReference>
<keyword evidence="2" id="KW-0808">Transferase</keyword>
<dbReference type="CDD" id="cd06223">
    <property type="entry name" value="PRTases_typeI"/>
    <property type="match status" value="1"/>
</dbReference>
<organism evidence="2 3">
    <name type="scientific">Amycolatopsis taiwanensis</name>
    <dbReference type="NCBI Taxonomy" id="342230"/>
    <lineage>
        <taxon>Bacteria</taxon>
        <taxon>Bacillati</taxon>
        <taxon>Actinomycetota</taxon>
        <taxon>Actinomycetes</taxon>
        <taxon>Pseudonocardiales</taxon>
        <taxon>Pseudonocardiaceae</taxon>
        <taxon>Amycolatopsis</taxon>
    </lineage>
</organism>
<proteinExistence type="predicted"/>
<dbReference type="RefSeq" id="WP_285487999.1">
    <property type="nucleotide sequence ID" value="NZ_BSTI01000009.1"/>
</dbReference>
<keyword evidence="3" id="KW-1185">Reference proteome</keyword>
<evidence type="ECO:0000313" key="2">
    <source>
        <dbReference type="EMBL" id="GLY67796.1"/>
    </source>
</evidence>
<accession>A0A9W6R1F0</accession>
<dbReference type="Gene3D" id="3.40.50.2020">
    <property type="match status" value="1"/>
</dbReference>
<dbReference type="Pfam" id="PF00156">
    <property type="entry name" value="Pribosyltran"/>
    <property type="match status" value="1"/>
</dbReference>
<dbReference type="Gene3D" id="3.30.1310.20">
    <property type="entry name" value="PRTase-like"/>
    <property type="match status" value="1"/>
</dbReference>
<dbReference type="InterPro" id="IPR000836">
    <property type="entry name" value="PRTase_dom"/>
</dbReference>
<evidence type="ECO:0000313" key="3">
    <source>
        <dbReference type="Proteomes" id="UP001165136"/>
    </source>
</evidence>
<feature type="domain" description="Phosphoribosyltransferase" evidence="1">
    <location>
        <begin position="12"/>
        <end position="168"/>
    </location>
</feature>
<dbReference type="AlphaFoldDB" id="A0A9W6R1F0"/>
<dbReference type="SUPFAM" id="SSF53271">
    <property type="entry name" value="PRTase-like"/>
    <property type="match status" value="1"/>
</dbReference>
<evidence type="ECO:0000259" key="1">
    <source>
        <dbReference type="Pfam" id="PF00156"/>
    </source>
</evidence>
<dbReference type="Proteomes" id="UP001165136">
    <property type="component" value="Unassembled WGS sequence"/>
</dbReference>